<dbReference type="Proteomes" id="UP000238296">
    <property type="component" value="Unassembled WGS sequence"/>
</dbReference>
<accession>A0A2S8BF10</accession>
<evidence type="ECO:0000313" key="1">
    <source>
        <dbReference type="EMBL" id="PQM45218.1"/>
    </source>
</evidence>
<organism evidence="1 2">
    <name type="scientific">Mycobacterium talmoniae</name>
    <dbReference type="NCBI Taxonomy" id="1858794"/>
    <lineage>
        <taxon>Bacteria</taxon>
        <taxon>Bacillati</taxon>
        <taxon>Actinomycetota</taxon>
        <taxon>Actinomycetes</taxon>
        <taxon>Mycobacteriales</taxon>
        <taxon>Mycobacteriaceae</taxon>
        <taxon>Mycobacterium</taxon>
    </lineage>
</organism>
<proteinExistence type="predicted"/>
<gene>
    <name evidence="1" type="ORF">C1Y40_04606</name>
</gene>
<dbReference type="EMBL" id="PPEA01000659">
    <property type="protein sequence ID" value="PQM45218.1"/>
    <property type="molecule type" value="Genomic_DNA"/>
</dbReference>
<reference evidence="1 2" key="1">
    <citation type="journal article" date="2017" name="Int. J. Syst. Evol. Microbiol.">
        <title>Mycobacterium talmoniae sp. nov., a slowly growing mycobacterium isolated from human respiratory samples.</title>
        <authorList>
            <person name="Davidson R.M."/>
            <person name="DeGroote M.A."/>
            <person name="Marola J.L."/>
            <person name="Buss S."/>
            <person name="Jones V."/>
            <person name="McNeil M.R."/>
            <person name="Freifeld A.G."/>
            <person name="Elaine Epperson L."/>
            <person name="Hasan N.A."/>
            <person name="Jackson M."/>
            <person name="Iwen P.C."/>
            <person name="Salfinger M."/>
            <person name="Strong M."/>
        </authorList>
    </citation>
    <scope>NUCLEOTIDE SEQUENCE [LARGE SCALE GENOMIC DNA]</scope>
    <source>
        <strain evidence="1 2">ATCC BAA-2683</strain>
    </source>
</reference>
<comment type="caution">
    <text evidence="1">The sequence shown here is derived from an EMBL/GenBank/DDBJ whole genome shotgun (WGS) entry which is preliminary data.</text>
</comment>
<sequence length="39" mass="3897">MAAIAGVFWPKTLVAASDINKLRLAAINGGGTVIARAAS</sequence>
<protein>
    <submittedName>
        <fullName evidence="1">Uncharacterized protein</fullName>
    </submittedName>
</protein>
<dbReference type="AlphaFoldDB" id="A0A2S8BF10"/>
<name>A0A2S8BF10_9MYCO</name>
<evidence type="ECO:0000313" key="2">
    <source>
        <dbReference type="Proteomes" id="UP000238296"/>
    </source>
</evidence>